<dbReference type="AlphaFoldDB" id="A0A975JCN9"/>
<dbReference type="GO" id="GO:0003676">
    <property type="term" value="F:nucleic acid binding"/>
    <property type="evidence" value="ECO:0007669"/>
    <property type="project" value="InterPro"/>
</dbReference>
<organism evidence="7 8">
    <name type="scientific">Sulfitobacter albidus</name>
    <dbReference type="NCBI Taxonomy" id="2829501"/>
    <lineage>
        <taxon>Bacteria</taxon>
        <taxon>Pseudomonadati</taxon>
        <taxon>Pseudomonadota</taxon>
        <taxon>Alphaproteobacteria</taxon>
        <taxon>Rhodobacterales</taxon>
        <taxon>Roseobacteraceae</taxon>
        <taxon>Sulfitobacter</taxon>
    </lineage>
</organism>
<protein>
    <submittedName>
        <fullName evidence="7">Class I SAM-dependent methyltransferase</fullName>
    </submittedName>
</protein>
<dbReference type="InterPro" id="IPR007848">
    <property type="entry name" value="Small_mtfrase_dom"/>
</dbReference>
<dbReference type="InterPro" id="IPR002052">
    <property type="entry name" value="DNA_methylase_N6_adenine_CS"/>
</dbReference>
<dbReference type="PROSITE" id="PS00092">
    <property type="entry name" value="N6_MTASE"/>
    <property type="match status" value="1"/>
</dbReference>
<dbReference type="Proteomes" id="UP000683291">
    <property type="component" value="Chromosome 1"/>
</dbReference>
<evidence type="ECO:0000259" key="6">
    <source>
        <dbReference type="Pfam" id="PF05175"/>
    </source>
</evidence>
<dbReference type="GO" id="GO:0032259">
    <property type="term" value="P:methylation"/>
    <property type="evidence" value="ECO:0007669"/>
    <property type="project" value="UniProtKB-KW"/>
</dbReference>
<dbReference type="GO" id="GO:0008757">
    <property type="term" value="F:S-adenosylmethionine-dependent methyltransferase activity"/>
    <property type="evidence" value="ECO:0007669"/>
    <property type="project" value="InterPro"/>
</dbReference>
<dbReference type="GO" id="GO:0008170">
    <property type="term" value="F:N-methyltransferase activity"/>
    <property type="evidence" value="ECO:0007669"/>
    <property type="project" value="UniProtKB-ARBA"/>
</dbReference>
<sequence length="330" mass="35335">MLDRRLPLALDGGGLDVPGEGRIAVFGPPVDADLDGLDPERIQIIDGFRPHVDAWAARGFDTVQVGEGPYAAALVCLPRAKAEARALIAEACAQSAGPVVVDGQKTDGVDSILKAMKDRVTVHGPITKAHGKLFWIDAPAADCFDDWVQGPAMTEGGFWTAPGVFSADAVDLASALLVDALPDTLGAQVADLGAGWGFLSAHILTREAVEAVHLVEAQHIALECAKRNVTDPRATFHWADATDWTLAHRLDTVVMNPPFHQGRAAEPQIGQAFVAAAARLLAPQGHLWMVANRHLPYEAELATLFAQVDEIGGDARFKLFHASRPLRKRR</sequence>
<dbReference type="CDD" id="cd02440">
    <property type="entry name" value="AdoMet_MTases"/>
    <property type="match status" value="1"/>
</dbReference>
<keyword evidence="1" id="KW-0963">Cytoplasm</keyword>
<dbReference type="Gene3D" id="3.40.50.150">
    <property type="entry name" value="Vaccinia Virus protein VP39"/>
    <property type="match status" value="2"/>
</dbReference>
<name>A0A975JCN9_9RHOB</name>
<dbReference type="Pfam" id="PF05175">
    <property type="entry name" value="MTS"/>
    <property type="match status" value="1"/>
</dbReference>
<keyword evidence="4" id="KW-0808">Transferase</keyword>
<keyword evidence="2" id="KW-0698">rRNA processing</keyword>
<dbReference type="SUPFAM" id="SSF53335">
    <property type="entry name" value="S-adenosyl-L-methionine-dependent methyltransferases"/>
    <property type="match status" value="1"/>
</dbReference>
<evidence type="ECO:0000256" key="5">
    <source>
        <dbReference type="ARBA" id="ARBA00022691"/>
    </source>
</evidence>
<keyword evidence="5" id="KW-0949">S-adenosyl-L-methionine</keyword>
<dbReference type="InterPro" id="IPR046977">
    <property type="entry name" value="RsmC/RlmG"/>
</dbReference>
<evidence type="ECO:0000256" key="3">
    <source>
        <dbReference type="ARBA" id="ARBA00022603"/>
    </source>
</evidence>
<dbReference type="GO" id="GO:0006364">
    <property type="term" value="P:rRNA processing"/>
    <property type="evidence" value="ECO:0007669"/>
    <property type="project" value="UniProtKB-KW"/>
</dbReference>
<dbReference type="PANTHER" id="PTHR47816">
    <property type="entry name" value="RIBOSOMAL RNA SMALL SUBUNIT METHYLTRANSFERASE C"/>
    <property type="match status" value="1"/>
</dbReference>
<evidence type="ECO:0000313" key="7">
    <source>
        <dbReference type="EMBL" id="QUJ75820.1"/>
    </source>
</evidence>
<dbReference type="EMBL" id="CP073581">
    <property type="protein sequence ID" value="QUJ75820.1"/>
    <property type="molecule type" value="Genomic_DNA"/>
</dbReference>
<dbReference type="RefSeq" id="WP_212704020.1">
    <property type="nucleotide sequence ID" value="NZ_CP073581.1"/>
</dbReference>
<keyword evidence="8" id="KW-1185">Reference proteome</keyword>
<feature type="domain" description="Methyltransferase small" evidence="6">
    <location>
        <begin position="157"/>
        <end position="320"/>
    </location>
</feature>
<evidence type="ECO:0000313" key="8">
    <source>
        <dbReference type="Proteomes" id="UP000683291"/>
    </source>
</evidence>
<evidence type="ECO:0000256" key="2">
    <source>
        <dbReference type="ARBA" id="ARBA00022552"/>
    </source>
</evidence>
<dbReference type="InterPro" id="IPR029063">
    <property type="entry name" value="SAM-dependent_MTases_sf"/>
</dbReference>
<evidence type="ECO:0000256" key="1">
    <source>
        <dbReference type="ARBA" id="ARBA00022490"/>
    </source>
</evidence>
<accession>A0A975JCN9</accession>
<gene>
    <name evidence="7" type="ORF">KDD17_12825</name>
</gene>
<dbReference type="KEGG" id="sual:KDD17_12825"/>
<dbReference type="PANTHER" id="PTHR47816:SF4">
    <property type="entry name" value="RIBOSOMAL RNA SMALL SUBUNIT METHYLTRANSFERASE C"/>
    <property type="match status" value="1"/>
</dbReference>
<evidence type="ECO:0000256" key="4">
    <source>
        <dbReference type="ARBA" id="ARBA00022679"/>
    </source>
</evidence>
<proteinExistence type="predicted"/>
<keyword evidence="3 7" id="KW-0489">Methyltransferase</keyword>
<reference evidence="7" key="1">
    <citation type="submission" date="2021-04" db="EMBL/GenBank/DDBJ databases">
        <title>Complete genome sequence for Sulfitobacter sp. strain JK7-1.</title>
        <authorList>
            <person name="Park S.-J."/>
        </authorList>
    </citation>
    <scope>NUCLEOTIDE SEQUENCE</scope>
    <source>
        <strain evidence="7">JK7-1</strain>
    </source>
</reference>